<dbReference type="PROSITE" id="PS50931">
    <property type="entry name" value="HTH_LYSR"/>
    <property type="match status" value="1"/>
</dbReference>
<dbReference type="SUPFAM" id="SSF46785">
    <property type="entry name" value="Winged helix' DNA-binding domain"/>
    <property type="match status" value="1"/>
</dbReference>
<dbReference type="EMBL" id="BAABFO010000004">
    <property type="protein sequence ID" value="GAA4326459.1"/>
    <property type="molecule type" value="Genomic_DNA"/>
</dbReference>
<evidence type="ECO:0000313" key="6">
    <source>
        <dbReference type="EMBL" id="GAA4326459.1"/>
    </source>
</evidence>
<evidence type="ECO:0000313" key="7">
    <source>
        <dbReference type="Proteomes" id="UP001501671"/>
    </source>
</evidence>
<evidence type="ECO:0000259" key="5">
    <source>
        <dbReference type="PROSITE" id="PS50931"/>
    </source>
</evidence>
<dbReference type="InterPro" id="IPR005119">
    <property type="entry name" value="LysR_subst-bd"/>
</dbReference>
<dbReference type="PRINTS" id="PR00039">
    <property type="entry name" value="HTHLYSR"/>
</dbReference>
<dbReference type="InterPro" id="IPR036388">
    <property type="entry name" value="WH-like_DNA-bd_sf"/>
</dbReference>
<dbReference type="Proteomes" id="UP001501671">
    <property type="component" value="Unassembled WGS sequence"/>
</dbReference>
<dbReference type="PANTHER" id="PTHR30537:SF74">
    <property type="entry name" value="HTH-TYPE TRANSCRIPTIONAL REGULATOR TRPI"/>
    <property type="match status" value="1"/>
</dbReference>
<dbReference type="Pfam" id="PF03466">
    <property type="entry name" value="LysR_substrate"/>
    <property type="match status" value="1"/>
</dbReference>
<dbReference type="PANTHER" id="PTHR30537">
    <property type="entry name" value="HTH-TYPE TRANSCRIPTIONAL REGULATOR"/>
    <property type="match status" value="1"/>
</dbReference>
<dbReference type="SUPFAM" id="SSF53850">
    <property type="entry name" value="Periplasmic binding protein-like II"/>
    <property type="match status" value="1"/>
</dbReference>
<dbReference type="RefSeq" id="WP_345246949.1">
    <property type="nucleotide sequence ID" value="NZ_BAABFO010000004.1"/>
</dbReference>
<dbReference type="Gene3D" id="1.10.10.10">
    <property type="entry name" value="Winged helix-like DNA-binding domain superfamily/Winged helix DNA-binding domain"/>
    <property type="match status" value="1"/>
</dbReference>
<evidence type="ECO:0000256" key="4">
    <source>
        <dbReference type="ARBA" id="ARBA00023163"/>
    </source>
</evidence>
<dbReference type="NCBIfam" id="NF008352">
    <property type="entry name" value="PRK11139.1"/>
    <property type="match status" value="1"/>
</dbReference>
<evidence type="ECO:0000256" key="2">
    <source>
        <dbReference type="ARBA" id="ARBA00023015"/>
    </source>
</evidence>
<reference evidence="7" key="1">
    <citation type="journal article" date="2019" name="Int. J. Syst. Evol. Microbiol.">
        <title>The Global Catalogue of Microorganisms (GCM) 10K type strain sequencing project: providing services to taxonomists for standard genome sequencing and annotation.</title>
        <authorList>
            <consortium name="The Broad Institute Genomics Platform"/>
            <consortium name="The Broad Institute Genome Sequencing Center for Infectious Disease"/>
            <person name="Wu L."/>
            <person name="Ma J."/>
        </authorList>
    </citation>
    <scope>NUCLEOTIDE SEQUENCE [LARGE SCALE GENOMIC DNA]</scope>
    <source>
        <strain evidence="7">JCM 17666</strain>
    </source>
</reference>
<accession>A0ABP8GL95</accession>
<keyword evidence="7" id="KW-1185">Reference proteome</keyword>
<protein>
    <submittedName>
        <fullName evidence="6">Glycine cleavage system transcriptional regulator GcvA</fullName>
    </submittedName>
</protein>
<keyword evidence="3" id="KW-0238">DNA-binding</keyword>
<name>A0ABP8GL95_9BURK</name>
<dbReference type="InterPro" id="IPR058163">
    <property type="entry name" value="LysR-type_TF_proteobact-type"/>
</dbReference>
<sequence>MPGRRLPPLNALRAFEAAARHQSISRASEELSVTHGAISRQVAKLEEFLGAKLFVRLQQHVMLTERGAAYAAKLQTLFDQLEHITCSSFDARSQQGTLRIGVFSTFALRFLIPRLAGFRQKFPNLTVHVESSGDPIDPHDMNVDAAIWWGYGDWRNLVVEHLFDEEVVPVGSPALLAGRTVAQPDDLRDFLLLHAMRRPDDWQLWLQAVGATRVDGHGGLKLENSSLVYEAAVNGLGLAMAQTLLIREDIAHKRLMPAIELPVRTGRANYLVYPEAKMGLKQIALFSQWIKAEIAAAMLPQAAAGRQKVMAM</sequence>
<comment type="similarity">
    <text evidence="1">Belongs to the LysR transcriptional regulatory family.</text>
</comment>
<dbReference type="Pfam" id="PF00126">
    <property type="entry name" value="HTH_1"/>
    <property type="match status" value="1"/>
</dbReference>
<dbReference type="InterPro" id="IPR036390">
    <property type="entry name" value="WH_DNA-bd_sf"/>
</dbReference>
<keyword evidence="2" id="KW-0805">Transcription regulation</keyword>
<evidence type="ECO:0000256" key="3">
    <source>
        <dbReference type="ARBA" id="ARBA00023125"/>
    </source>
</evidence>
<feature type="domain" description="HTH lysR-type" evidence="5">
    <location>
        <begin position="7"/>
        <end position="64"/>
    </location>
</feature>
<keyword evidence="4" id="KW-0804">Transcription</keyword>
<evidence type="ECO:0000256" key="1">
    <source>
        <dbReference type="ARBA" id="ARBA00009437"/>
    </source>
</evidence>
<dbReference type="InterPro" id="IPR000847">
    <property type="entry name" value="LysR_HTH_N"/>
</dbReference>
<gene>
    <name evidence="6" type="primary">gcvA_3</name>
    <name evidence="6" type="ORF">GCM10023144_09910</name>
</gene>
<dbReference type="CDD" id="cd08432">
    <property type="entry name" value="PBP2_GcdR_TrpI_HvrB_AmpR_like"/>
    <property type="match status" value="1"/>
</dbReference>
<comment type="caution">
    <text evidence="6">The sequence shown here is derived from an EMBL/GenBank/DDBJ whole genome shotgun (WGS) entry which is preliminary data.</text>
</comment>
<dbReference type="Gene3D" id="3.40.190.10">
    <property type="entry name" value="Periplasmic binding protein-like II"/>
    <property type="match status" value="2"/>
</dbReference>
<organism evidence="6 7">
    <name type="scientific">Pigmentiphaga soli</name>
    <dbReference type="NCBI Taxonomy" id="1007095"/>
    <lineage>
        <taxon>Bacteria</taxon>
        <taxon>Pseudomonadati</taxon>
        <taxon>Pseudomonadota</taxon>
        <taxon>Betaproteobacteria</taxon>
        <taxon>Burkholderiales</taxon>
        <taxon>Alcaligenaceae</taxon>
        <taxon>Pigmentiphaga</taxon>
    </lineage>
</organism>
<proteinExistence type="inferred from homology"/>